<dbReference type="SUPFAM" id="SSF51735">
    <property type="entry name" value="NAD(P)-binding Rossmann-fold domains"/>
    <property type="match status" value="1"/>
</dbReference>
<dbReference type="InterPro" id="IPR013154">
    <property type="entry name" value="ADH-like_N"/>
</dbReference>
<dbReference type="EMBL" id="AP009044">
    <property type="protein sequence ID" value="BAF54614.1"/>
    <property type="molecule type" value="Genomic_DNA"/>
</dbReference>
<organism evidence="4">
    <name type="scientific">Corynebacterium glutamicum (strain R)</name>
    <dbReference type="NCBI Taxonomy" id="340322"/>
    <lineage>
        <taxon>Bacteria</taxon>
        <taxon>Bacillati</taxon>
        <taxon>Actinomycetota</taxon>
        <taxon>Actinomycetes</taxon>
        <taxon>Mycobacteriales</taxon>
        <taxon>Corynebacteriaceae</taxon>
        <taxon>Corynebacterium</taxon>
    </lineage>
</organism>
<dbReference type="CDD" id="cd05286">
    <property type="entry name" value="QOR2"/>
    <property type="match status" value="1"/>
</dbReference>
<evidence type="ECO:0000313" key="4">
    <source>
        <dbReference type="EMBL" id="BAF54614.1"/>
    </source>
</evidence>
<gene>
    <name evidence="4" type="ordered locus">cgR_1622</name>
</gene>
<name>A0AB72VBL9_CORGB</name>
<reference evidence="4" key="1">
    <citation type="journal article" date="2007" name="Microbiology">
        <title>Comparative analysis of the Corynebacterium glutamicum group and complete genome sequence of strain R.</title>
        <authorList>
            <person name="Yukawa H."/>
            <person name="Omumasaba C.A."/>
            <person name="Nonaka H."/>
            <person name="Kos P."/>
            <person name="Okai N."/>
            <person name="Suzuki N."/>
            <person name="Suda M."/>
            <person name="Tsuge Y."/>
            <person name="Watanabe J."/>
            <person name="Ikeda Y."/>
            <person name="Vertes A.A."/>
            <person name="Inui M."/>
        </authorList>
    </citation>
    <scope>NUCLEOTIDE SEQUENCE</scope>
    <source>
        <strain evidence="4">R</strain>
    </source>
</reference>
<proteinExistence type="predicted"/>
<dbReference type="SMART" id="SM00829">
    <property type="entry name" value="PKS_ER"/>
    <property type="match status" value="1"/>
</dbReference>
<dbReference type="PANTHER" id="PTHR48106:SF13">
    <property type="entry name" value="QUINONE OXIDOREDUCTASE-RELATED"/>
    <property type="match status" value="1"/>
</dbReference>
<dbReference type="InterPro" id="IPR020843">
    <property type="entry name" value="ER"/>
</dbReference>
<keyword evidence="1" id="KW-0521">NADP</keyword>
<dbReference type="InterPro" id="IPR013149">
    <property type="entry name" value="ADH-like_C"/>
</dbReference>
<dbReference type="InterPro" id="IPR036291">
    <property type="entry name" value="NAD(P)-bd_dom_sf"/>
</dbReference>
<dbReference type="Proteomes" id="UP000006698">
    <property type="component" value="Chromosome"/>
</dbReference>
<dbReference type="Pfam" id="PF08240">
    <property type="entry name" value="ADH_N"/>
    <property type="match status" value="1"/>
</dbReference>
<dbReference type="InterPro" id="IPR047618">
    <property type="entry name" value="QOR-like"/>
</dbReference>
<dbReference type="PANTHER" id="PTHR48106">
    <property type="entry name" value="QUINONE OXIDOREDUCTASE PIG3-RELATED"/>
    <property type="match status" value="1"/>
</dbReference>
<sequence length="379" mass="40606">MGRFSTSETVPYDQSPQWQAQTGHLVWQSPNTTNAPQKGTIWSISQPCLSVMVSVGTMKAILVSRTGGPEVLEFTDTDAPKPTDDQVLVEVDMAGVNFIDTYYRQGEYHARLPFIPGFEGTGRVLEDPQGLIVAGTKVAWCDAMGSYAQQVCVPRDRLVAVPEGVSSEVAASMLMQGITAHYLTNGVYELQEGDSCLITAGAGGVGLLATQMAAAKGVRVYSVVSTDEKAELALDAGAYEVFRYSDNLAEQVRRHNGGRGVDVVYDGVGQSTFSESLEAVRPRGTVCLFGAASGPVEPFDPQLLNTHGSIFLTRPSIGAWTSEEGEFAKRAQAVTQAIVEGTLRVRVTGTYSLADAYIAHRDLQARSTSGSLVLEIPKD</sequence>
<accession>A0AB72VBL9</accession>
<dbReference type="SUPFAM" id="SSF50129">
    <property type="entry name" value="GroES-like"/>
    <property type="match status" value="1"/>
</dbReference>
<evidence type="ECO:0000256" key="2">
    <source>
        <dbReference type="ARBA" id="ARBA00023002"/>
    </source>
</evidence>
<protein>
    <recommendedName>
        <fullName evidence="3">Enoyl reductase (ER) domain-containing protein</fullName>
    </recommendedName>
</protein>
<dbReference type="Gene3D" id="3.40.50.720">
    <property type="entry name" value="NAD(P)-binding Rossmann-like Domain"/>
    <property type="match status" value="1"/>
</dbReference>
<feature type="domain" description="Enoyl reductase (ER)" evidence="3">
    <location>
        <begin position="67"/>
        <end position="374"/>
    </location>
</feature>
<dbReference type="Pfam" id="PF00107">
    <property type="entry name" value="ADH_zinc_N"/>
    <property type="match status" value="1"/>
</dbReference>
<dbReference type="GO" id="GO:0070402">
    <property type="term" value="F:NADPH binding"/>
    <property type="evidence" value="ECO:0007669"/>
    <property type="project" value="TreeGrafter"/>
</dbReference>
<keyword evidence="2" id="KW-0560">Oxidoreductase</keyword>
<dbReference type="AlphaFoldDB" id="A0AB72VBL9"/>
<dbReference type="GO" id="GO:0035925">
    <property type="term" value="F:mRNA 3'-UTR AU-rich region binding"/>
    <property type="evidence" value="ECO:0007669"/>
    <property type="project" value="TreeGrafter"/>
</dbReference>
<dbReference type="InterPro" id="IPR011032">
    <property type="entry name" value="GroES-like_sf"/>
</dbReference>
<dbReference type="Gene3D" id="3.90.180.10">
    <property type="entry name" value="Medium-chain alcohol dehydrogenases, catalytic domain"/>
    <property type="match status" value="1"/>
</dbReference>
<evidence type="ECO:0000256" key="1">
    <source>
        <dbReference type="ARBA" id="ARBA00022857"/>
    </source>
</evidence>
<dbReference type="GO" id="GO:0005829">
    <property type="term" value="C:cytosol"/>
    <property type="evidence" value="ECO:0007669"/>
    <property type="project" value="TreeGrafter"/>
</dbReference>
<evidence type="ECO:0000259" key="3">
    <source>
        <dbReference type="SMART" id="SM00829"/>
    </source>
</evidence>
<dbReference type="GO" id="GO:0003960">
    <property type="term" value="F:quinone reductase (NADPH) activity"/>
    <property type="evidence" value="ECO:0007669"/>
    <property type="project" value="InterPro"/>
</dbReference>
<dbReference type="KEGG" id="cgt:cgR_1622"/>